<dbReference type="Gene3D" id="2.30.30.490">
    <property type="match status" value="1"/>
</dbReference>
<reference evidence="2 3" key="1">
    <citation type="journal article" date="2013" name="Genome Biol.">
        <title>The genome sequence of the most widely cultivated cacao type and its use to identify candidate genes regulating pod color.</title>
        <authorList>
            <person name="Motamayor J.C."/>
            <person name="Mockaitis K."/>
            <person name="Schmutz J."/>
            <person name="Haiminen N."/>
            <person name="Iii D.L."/>
            <person name="Cornejo O."/>
            <person name="Findley S.D."/>
            <person name="Zheng P."/>
            <person name="Utro F."/>
            <person name="Royaert S."/>
            <person name="Saski C."/>
            <person name="Jenkins J."/>
            <person name="Podicheti R."/>
            <person name="Zhao M."/>
            <person name="Scheffler B.E."/>
            <person name="Stack J.C."/>
            <person name="Feltus F.A."/>
            <person name="Mustiga G.M."/>
            <person name="Amores F."/>
            <person name="Phillips W."/>
            <person name="Marelli J.P."/>
            <person name="May G.D."/>
            <person name="Shapiro H."/>
            <person name="Ma J."/>
            <person name="Bustamante C.D."/>
            <person name="Schnell R.J."/>
            <person name="Main D."/>
            <person name="Gilbert D."/>
            <person name="Parida L."/>
            <person name="Kuhn D.N."/>
        </authorList>
    </citation>
    <scope>NUCLEOTIDE SEQUENCE [LARGE SCALE GENOMIC DNA]</scope>
    <source>
        <strain evidence="3">cv. Matina 1-6</strain>
    </source>
</reference>
<evidence type="ECO:0000259" key="1">
    <source>
        <dbReference type="PROSITE" id="PS51038"/>
    </source>
</evidence>
<dbReference type="SMART" id="SM00743">
    <property type="entry name" value="Agenet"/>
    <property type="match status" value="2"/>
</dbReference>
<keyword evidence="3" id="KW-1185">Reference proteome</keyword>
<accession>A0A061EAY5</accession>
<dbReference type="InterPro" id="IPR043151">
    <property type="entry name" value="BAH_sf"/>
</dbReference>
<dbReference type="PROSITE" id="PS51038">
    <property type="entry name" value="BAH"/>
    <property type="match status" value="1"/>
</dbReference>
<dbReference type="OMA" id="NNCASHQ"/>
<proteinExistence type="predicted"/>
<evidence type="ECO:0000313" key="2">
    <source>
        <dbReference type="EMBL" id="EOY02091.1"/>
    </source>
</evidence>
<dbReference type="FunCoup" id="A0A061EAY5">
    <property type="interactions" value="1319"/>
</dbReference>
<dbReference type="PANTHER" id="PTHR31917:SF58">
    <property type="entry name" value="AGENET AND BROMO-ADJACENT HOMOLOGY (BAH) DOMAIN-CONTAINING PROTEIN"/>
    <property type="match status" value="1"/>
</dbReference>
<dbReference type="HOGENOM" id="CLU_014967_1_1_1"/>
<dbReference type="GO" id="GO:0003682">
    <property type="term" value="F:chromatin binding"/>
    <property type="evidence" value="ECO:0007669"/>
    <property type="project" value="InterPro"/>
</dbReference>
<dbReference type="SMART" id="SM00439">
    <property type="entry name" value="BAH"/>
    <property type="match status" value="1"/>
</dbReference>
<dbReference type="CDD" id="cd20405">
    <property type="entry name" value="Tudor_Agenet_AtDUF_rpt1_3"/>
    <property type="match status" value="1"/>
</dbReference>
<organism evidence="2 3">
    <name type="scientific">Theobroma cacao</name>
    <name type="common">Cacao</name>
    <name type="synonym">Cocoa</name>
    <dbReference type="NCBI Taxonomy" id="3641"/>
    <lineage>
        <taxon>Eukaryota</taxon>
        <taxon>Viridiplantae</taxon>
        <taxon>Streptophyta</taxon>
        <taxon>Embryophyta</taxon>
        <taxon>Tracheophyta</taxon>
        <taxon>Spermatophyta</taxon>
        <taxon>Magnoliopsida</taxon>
        <taxon>eudicotyledons</taxon>
        <taxon>Gunneridae</taxon>
        <taxon>Pentapetalae</taxon>
        <taxon>rosids</taxon>
        <taxon>malvids</taxon>
        <taxon>Malvales</taxon>
        <taxon>Malvaceae</taxon>
        <taxon>Byttnerioideae</taxon>
        <taxon>Theobroma</taxon>
    </lineage>
</organism>
<name>A0A061EAY5_THECC</name>
<dbReference type="Pfam" id="PF01426">
    <property type="entry name" value="BAH"/>
    <property type="match status" value="1"/>
</dbReference>
<dbReference type="InParanoid" id="A0A061EAY5"/>
<evidence type="ECO:0000313" key="3">
    <source>
        <dbReference type="Proteomes" id="UP000026915"/>
    </source>
</evidence>
<sequence length="694" mass="78484">MERVAVASAASPASSTAAYVSWEEVNVSSDKGMREVHYYLKKRDGASDLAVVGKEKSVRHMSYHFAIKNRSLFFSSTSFHKLKSRREVVDWLNSVVSDLPSHEPYCSVDGFRYGKDVNNLDFGALKDFQSRKLGQYTKELFWLGFSWTCRKKRKHYQSFRRNGVIISIHDFVYVLAEEDKRLVAYLEDLYEDSKGNKMVVVRWFHKIDEVGIVLPHNYNSREIFSSLCLQDLSIECIDGLATVLSPEHFKKYLNEAMHTQLEPFVCCKQFENDDVKPFDVTQVKGYWKQDILRYMYSLSLSNDCVSHQQRADDQKADWNVDDGVGIRPRKKYRQSKDDDVCLHFSGSRESMDASCADVLDMGNGKNGTESFSLSGGSSAFLSADGAKQNFSQHLKVGSQVEILAQDSGIRGCWFRALIIKKHKDKVKVQYQDLQDAADEANKLEEWILASRVAVPDQMGIRFGGRTTIRPSPQNPKGSASCIDVGSVVDVWWHGGWWEGIVFKKDSEDKLHVYFPGEKRESVFDSGDVRPSQEWLGNRWINIKERHDLVSSILRGRKQDAGKSYDCNLVKTTVGDGGQFAKGATIGCNDSPVEPGNDRAKDVGLVPDLSKDDLLSQLKWKSSRKRRRGTGTSVQKQNCGCKRIKSTAEVTRSVTCERFLIPASLKLDNDNCKYRGDPLFSSSVVPPLTSLVMTR</sequence>
<dbReference type="EMBL" id="CM001880">
    <property type="protein sequence ID" value="EOY02091.1"/>
    <property type="molecule type" value="Genomic_DNA"/>
</dbReference>
<dbReference type="InterPro" id="IPR001025">
    <property type="entry name" value="BAH_dom"/>
</dbReference>
<gene>
    <name evidence="2" type="ORF">TCM_011826</name>
</gene>
<dbReference type="eggNOG" id="ENOG502QT14">
    <property type="taxonomic scope" value="Eukaryota"/>
</dbReference>
<dbReference type="InterPro" id="IPR014002">
    <property type="entry name" value="Agenet_dom_plant"/>
</dbReference>
<protein>
    <submittedName>
        <fullName evidence="2">Agenet domain-containing protein / bromo-adjacent domain-containing protein, putative isoform 1</fullName>
    </submittedName>
</protein>
<dbReference type="PANTHER" id="PTHR31917">
    <property type="entry name" value="AGENET DOMAIN-CONTAINING PROTEIN-RELATED"/>
    <property type="match status" value="1"/>
</dbReference>
<dbReference type="Pfam" id="PF05641">
    <property type="entry name" value="Agenet"/>
    <property type="match status" value="1"/>
</dbReference>
<dbReference type="STRING" id="3641.A0A061EAY5"/>
<feature type="domain" description="BAH" evidence="1">
    <location>
        <begin position="164"/>
        <end position="281"/>
    </location>
</feature>
<dbReference type="Gramene" id="EOY02091">
    <property type="protein sequence ID" value="EOY02091"/>
    <property type="gene ID" value="TCM_011826"/>
</dbReference>
<dbReference type="InterPro" id="IPR008395">
    <property type="entry name" value="Agenet-like_dom"/>
</dbReference>
<dbReference type="AlphaFoldDB" id="A0A061EAY5"/>
<dbReference type="Proteomes" id="UP000026915">
    <property type="component" value="Chromosome 2"/>
</dbReference>